<feature type="domain" description="Protein kinase" evidence="1">
    <location>
        <begin position="30"/>
        <end position="317"/>
    </location>
</feature>
<dbReference type="AlphaFoldDB" id="A0A6A5STT5"/>
<dbReference type="OrthoDB" id="310217at2759"/>
<dbReference type="SMART" id="SM00220">
    <property type="entry name" value="S_TKc"/>
    <property type="match status" value="1"/>
</dbReference>
<protein>
    <recommendedName>
        <fullName evidence="1">Protein kinase domain-containing protein</fullName>
    </recommendedName>
</protein>
<organism evidence="2 3">
    <name type="scientific">Clathrospora elynae</name>
    <dbReference type="NCBI Taxonomy" id="706981"/>
    <lineage>
        <taxon>Eukaryota</taxon>
        <taxon>Fungi</taxon>
        <taxon>Dikarya</taxon>
        <taxon>Ascomycota</taxon>
        <taxon>Pezizomycotina</taxon>
        <taxon>Dothideomycetes</taxon>
        <taxon>Pleosporomycetidae</taxon>
        <taxon>Pleosporales</taxon>
        <taxon>Diademaceae</taxon>
        <taxon>Clathrospora</taxon>
    </lineage>
</organism>
<dbReference type="EMBL" id="ML976028">
    <property type="protein sequence ID" value="KAF1943178.1"/>
    <property type="molecule type" value="Genomic_DNA"/>
</dbReference>
<dbReference type="Gene3D" id="3.30.200.20">
    <property type="entry name" value="Phosphorylase Kinase, domain 1"/>
    <property type="match status" value="1"/>
</dbReference>
<dbReference type="Proteomes" id="UP000800038">
    <property type="component" value="Unassembled WGS sequence"/>
</dbReference>
<name>A0A6A5STT5_9PLEO</name>
<accession>A0A6A5STT5</accession>
<dbReference type="GO" id="GO:0004672">
    <property type="term" value="F:protein kinase activity"/>
    <property type="evidence" value="ECO:0007669"/>
    <property type="project" value="InterPro"/>
</dbReference>
<dbReference type="InterPro" id="IPR000719">
    <property type="entry name" value="Prot_kinase_dom"/>
</dbReference>
<proteinExistence type="predicted"/>
<keyword evidence="3" id="KW-1185">Reference proteome</keyword>
<evidence type="ECO:0000313" key="3">
    <source>
        <dbReference type="Proteomes" id="UP000800038"/>
    </source>
</evidence>
<dbReference type="InterPro" id="IPR011009">
    <property type="entry name" value="Kinase-like_dom_sf"/>
</dbReference>
<dbReference type="GO" id="GO:0005524">
    <property type="term" value="F:ATP binding"/>
    <property type="evidence" value="ECO:0007669"/>
    <property type="project" value="InterPro"/>
</dbReference>
<reference evidence="2" key="1">
    <citation type="journal article" date="2020" name="Stud. Mycol.">
        <title>101 Dothideomycetes genomes: a test case for predicting lifestyles and emergence of pathogens.</title>
        <authorList>
            <person name="Haridas S."/>
            <person name="Albert R."/>
            <person name="Binder M."/>
            <person name="Bloem J."/>
            <person name="Labutti K."/>
            <person name="Salamov A."/>
            <person name="Andreopoulos B."/>
            <person name="Baker S."/>
            <person name="Barry K."/>
            <person name="Bills G."/>
            <person name="Bluhm B."/>
            <person name="Cannon C."/>
            <person name="Castanera R."/>
            <person name="Culley D."/>
            <person name="Daum C."/>
            <person name="Ezra D."/>
            <person name="Gonzalez J."/>
            <person name="Henrissat B."/>
            <person name="Kuo A."/>
            <person name="Liang C."/>
            <person name="Lipzen A."/>
            <person name="Lutzoni F."/>
            <person name="Magnuson J."/>
            <person name="Mondo S."/>
            <person name="Nolan M."/>
            <person name="Ohm R."/>
            <person name="Pangilinan J."/>
            <person name="Park H.-J."/>
            <person name="Ramirez L."/>
            <person name="Alfaro M."/>
            <person name="Sun H."/>
            <person name="Tritt A."/>
            <person name="Yoshinaga Y."/>
            <person name="Zwiers L.-H."/>
            <person name="Turgeon B."/>
            <person name="Goodwin S."/>
            <person name="Spatafora J."/>
            <person name="Crous P."/>
            <person name="Grigoriev I."/>
        </authorList>
    </citation>
    <scope>NUCLEOTIDE SEQUENCE</scope>
    <source>
        <strain evidence="2">CBS 161.51</strain>
    </source>
</reference>
<gene>
    <name evidence="2" type="ORF">EJ02DRAFT_511230</name>
</gene>
<evidence type="ECO:0000313" key="2">
    <source>
        <dbReference type="EMBL" id="KAF1943178.1"/>
    </source>
</evidence>
<evidence type="ECO:0000259" key="1">
    <source>
        <dbReference type="SMART" id="SM00220"/>
    </source>
</evidence>
<sequence length="376" mass="42480">MFHSSLPNKALPNIINFVDSQCALKFSKLYTPNNILGKGPDGLVCSYEHNTSRAVIAPKVPRAPRNANDDTTASILKEIWNLSQLGQHKHIIGMLTYSDYHISSGPVIFLELCNLGDPVSHRNNWSQHVLVHNCLKPANILVTIPDGYSMKDGIPNEPIFKIVDSARLVPFPTPDGNALERWRGAYEFDPSPKERETPIQTSGDIYSLGVTTQWFALDVDPVQTREAFRSCQKARALNHPGRLDDNAWNSFWRKLRIAVYRSLNASRTELKGKFDLSYAGRGYEPYSTPPNIWYQTLWNVDEVKRITSRTLVEHLVPYNDSSISTAKEMERAEECLERARKIREQLRAKKAVRLVTLHAKVVPKAPSYEGTIGVSL</sequence>
<dbReference type="Gene3D" id="1.10.510.10">
    <property type="entry name" value="Transferase(Phosphotransferase) domain 1"/>
    <property type="match status" value="1"/>
</dbReference>
<dbReference type="SUPFAM" id="SSF56112">
    <property type="entry name" value="Protein kinase-like (PK-like)"/>
    <property type="match status" value="1"/>
</dbReference>